<keyword evidence="1" id="KW-0418">Kinase</keyword>
<organism evidence="1 4">
    <name type="scientific">Azotobacter beijerinckii</name>
    <dbReference type="NCBI Taxonomy" id="170623"/>
    <lineage>
        <taxon>Bacteria</taxon>
        <taxon>Pseudomonadati</taxon>
        <taxon>Pseudomonadota</taxon>
        <taxon>Gammaproteobacteria</taxon>
        <taxon>Pseudomonadales</taxon>
        <taxon>Pseudomonadaceae</taxon>
        <taxon>Azotobacter</taxon>
    </lineage>
</organism>
<dbReference type="Proteomes" id="UP000199005">
    <property type="component" value="Unassembled WGS sequence"/>
</dbReference>
<dbReference type="GO" id="GO:0016301">
    <property type="term" value="F:kinase activity"/>
    <property type="evidence" value="ECO:0007669"/>
    <property type="project" value="UniProtKB-KW"/>
</dbReference>
<gene>
    <name evidence="1" type="ORF">SAMN04244572_03240</name>
    <name evidence="2" type="ORF">SAMN04244579_04293</name>
</gene>
<evidence type="ECO:0000313" key="3">
    <source>
        <dbReference type="Proteomes" id="UP000199005"/>
    </source>
</evidence>
<dbReference type="SUPFAM" id="SSF52540">
    <property type="entry name" value="P-loop containing nucleoside triphosphate hydrolases"/>
    <property type="match status" value="1"/>
</dbReference>
<evidence type="ECO:0000313" key="1">
    <source>
        <dbReference type="EMBL" id="SEJ23902.1"/>
    </source>
</evidence>
<dbReference type="Proteomes" id="UP000199250">
    <property type="component" value="Unassembled WGS sequence"/>
</dbReference>
<name>A0A1H6XGC6_9GAMM</name>
<evidence type="ECO:0000313" key="4">
    <source>
        <dbReference type="Proteomes" id="UP000199250"/>
    </source>
</evidence>
<dbReference type="AlphaFoldDB" id="A0A1H6XGC6"/>
<evidence type="ECO:0000313" key="2">
    <source>
        <dbReference type="EMBL" id="SEJ42194.1"/>
    </source>
</evidence>
<protein>
    <submittedName>
        <fullName evidence="1">Thymidylate kinase</fullName>
    </submittedName>
</protein>
<dbReference type="InterPro" id="IPR027417">
    <property type="entry name" value="P-loop_NTPase"/>
</dbReference>
<dbReference type="STRING" id="170623.SAMN04244579_04293"/>
<reference evidence="3 4" key="1">
    <citation type="submission" date="2016-10" db="EMBL/GenBank/DDBJ databases">
        <authorList>
            <person name="de Groot N.N."/>
        </authorList>
    </citation>
    <scope>NUCLEOTIDE SEQUENCE [LARGE SCALE GENOMIC DNA]</scope>
    <source>
        <strain evidence="2 3">DSM 1041</strain>
        <strain evidence="1 4">DSM 373</strain>
    </source>
</reference>
<keyword evidence="1" id="KW-0808">Transferase</keyword>
<dbReference type="EMBL" id="FNYQ01000064">
    <property type="protein sequence ID" value="SEJ23902.1"/>
    <property type="molecule type" value="Genomic_DNA"/>
</dbReference>
<proteinExistence type="predicted"/>
<dbReference type="Gene3D" id="3.40.50.300">
    <property type="entry name" value="P-loop containing nucleotide triphosphate hydrolases"/>
    <property type="match status" value="1"/>
</dbReference>
<sequence>MASYKSMHFRRIPGRKAPIIAIVGSDGSGKTTVSHEILRFMSSYRPTTLCHLGKQTGNLRRAMRQHSLGKKVDSRIREAGASARQNGISFPVALVMFIASMRRVLRFTKMFFFHCMGRAILTDRYPQIAEPGAMDGPLLTGRQLADVGAKMLMHLEFWLYRKMTALRPDVVLRLNVDLETAARRKPDHRISSLEKKIQVVPKLSFNGAPIIDLDSREPLEKVLEQSREVVGAIMDCY</sequence>
<dbReference type="EMBL" id="FNYO01000098">
    <property type="protein sequence ID" value="SEJ42194.1"/>
    <property type="molecule type" value="Genomic_DNA"/>
</dbReference>
<accession>A0A1H6XGC6</accession>
<dbReference type="RefSeq" id="WP_244542185.1">
    <property type="nucleotide sequence ID" value="NZ_FNYO01000098.1"/>
</dbReference>